<accession>A0A5Z9C496</accession>
<feature type="non-terminal residue" evidence="1">
    <location>
        <position position="56"/>
    </location>
</feature>
<dbReference type="AlphaFoldDB" id="A0A5Z9C496"/>
<name>A0A5Z9C496_SALEN</name>
<dbReference type="GO" id="GO:0004519">
    <property type="term" value="F:endonuclease activity"/>
    <property type="evidence" value="ECO:0007669"/>
    <property type="project" value="UniProtKB-KW"/>
</dbReference>
<sequence>MREHYFLTMLQSLSCDSIDKYTQTMICLETTVLCHLLNNASRQLIHTDFTSIFSIY</sequence>
<gene>
    <name evidence="1" type="ORF">CB588_22745</name>
</gene>
<keyword evidence="1" id="KW-0255">Endonuclease</keyword>
<comment type="caution">
    <text evidence="1">The sequence shown here is derived from an EMBL/GenBank/DDBJ whole genome shotgun (WGS) entry which is preliminary data.</text>
</comment>
<dbReference type="EMBL" id="AAMITI010000088">
    <property type="protein sequence ID" value="EDH7716957.1"/>
    <property type="molecule type" value="Genomic_DNA"/>
</dbReference>
<keyword evidence="1" id="KW-0540">Nuclease</keyword>
<proteinExistence type="predicted"/>
<protein>
    <submittedName>
        <fullName evidence="1">Type I restriction endonuclease subunit M</fullName>
    </submittedName>
</protein>
<organism evidence="1">
    <name type="scientific">Salmonella enteritidis</name>
    <dbReference type="NCBI Taxonomy" id="149539"/>
    <lineage>
        <taxon>Bacteria</taxon>
        <taxon>Pseudomonadati</taxon>
        <taxon>Pseudomonadota</taxon>
        <taxon>Gammaproteobacteria</taxon>
        <taxon>Enterobacterales</taxon>
        <taxon>Enterobacteriaceae</taxon>
        <taxon>Salmonella</taxon>
    </lineage>
</organism>
<keyword evidence="1" id="KW-0378">Hydrolase</keyword>
<reference evidence="1" key="1">
    <citation type="submission" date="2018-07" db="EMBL/GenBank/DDBJ databases">
        <authorList>
            <person name="Ashton P.M."/>
            <person name="Dallman T."/>
            <person name="Nair S."/>
            <person name="De Pinna E."/>
            <person name="Peters T."/>
            <person name="Grant K."/>
        </authorList>
    </citation>
    <scope>NUCLEOTIDE SEQUENCE</scope>
    <source>
        <strain evidence="1">341247</strain>
    </source>
</reference>
<evidence type="ECO:0000313" key="1">
    <source>
        <dbReference type="EMBL" id="EDH7716957.1"/>
    </source>
</evidence>